<dbReference type="EMBL" id="MSCN01000001">
    <property type="protein sequence ID" value="PQJ78670.1"/>
    <property type="molecule type" value="Genomic_DNA"/>
</dbReference>
<feature type="coiled-coil region" evidence="10">
    <location>
        <begin position="344"/>
        <end position="378"/>
    </location>
</feature>
<dbReference type="InterPro" id="IPR019734">
    <property type="entry name" value="TPR_rpt"/>
</dbReference>
<keyword evidence="11" id="KW-0812">Transmembrane</keyword>
<dbReference type="GO" id="GO:0005524">
    <property type="term" value="F:ATP binding"/>
    <property type="evidence" value="ECO:0007669"/>
    <property type="project" value="UniProtKB-KW"/>
</dbReference>
<feature type="repeat" description="TPR" evidence="9">
    <location>
        <begin position="108"/>
        <end position="141"/>
    </location>
</feature>
<dbReference type="PROSITE" id="PS50005">
    <property type="entry name" value="TPR"/>
    <property type="match status" value="2"/>
</dbReference>
<evidence type="ECO:0000256" key="4">
    <source>
        <dbReference type="ARBA" id="ARBA00022679"/>
    </source>
</evidence>
<dbReference type="CDD" id="cd16917">
    <property type="entry name" value="HATPase_UhpB-NarQ-NarX-like"/>
    <property type="match status" value="1"/>
</dbReference>
<keyword evidence="11" id="KW-1133">Transmembrane helix</keyword>
<dbReference type="SUPFAM" id="SSF48452">
    <property type="entry name" value="TPR-like"/>
    <property type="match status" value="2"/>
</dbReference>
<keyword evidence="8" id="KW-0902">Two-component regulatory system</keyword>
<evidence type="ECO:0000256" key="7">
    <source>
        <dbReference type="ARBA" id="ARBA00022840"/>
    </source>
</evidence>
<dbReference type="Gene3D" id="3.30.565.10">
    <property type="entry name" value="Histidine kinase-like ATPase, C-terminal domain"/>
    <property type="match status" value="1"/>
</dbReference>
<dbReference type="GO" id="GO:0000155">
    <property type="term" value="F:phosphorelay sensor kinase activity"/>
    <property type="evidence" value="ECO:0007669"/>
    <property type="project" value="InterPro"/>
</dbReference>
<keyword evidence="5" id="KW-0547">Nucleotide-binding</keyword>
<feature type="transmembrane region" description="Helical" evidence="11">
    <location>
        <begin position="389"/>
        <end position="406"/>
    </location>
</feature>
<evidence type="ECO:0000256" key="3">
    <source>
        <dbReference type="ARBA" id="ARBA00022553"/>
    </source>
</evidence>
<dbReference type="Gene3D" id="1.25.40.10">
    <property type="entry name" value="Tetratricopeptide repeat domain"/>
    <property type="match status" value="2"/>
</dbReference>
<dbReference type="GO" id="GO:0016020">
    <property type="term" value="C:membrane"/>
    <property type="evidence" value="ECO:0007669"/>
    <property type="project" value="InterPro"/>
</dbReference>
<gene>
    <name evidence="14" type="ORF">BTO18_05485</name>
</gene>
<dbReference type="Proteomes" id="UP000238882">
    <property type="component" value="Unassembled WGS sequence"/>
</dbReference>
<comment type="catalytic activity">
    <reaction evidence="1">
        <text>ATP + protein L-histidine = ADP + protein N-phospho-L-histidine.</text>
        <dbReference type="EC" id="2.7.13.3"/>
    </reaction>
</comment>
<dbReference type="OrthoDB" id="9778366at2"/>
<dbReference type="SUPFAM" id="SSF55874">
    <property type="entry name" value="ATPase domain of HSP90 chaperone/DNA topoisomerase II/histidine kinase"/>
    <property type="match status" value="1"/>
</dbReference>
<dbReference type="InterPro" id="IPR003594">
    <property type="entry name" value="HATPase_dom"/>
</dbReference>
<keyword evidence="7" id="KW-0067">ATP-binding</keyword>
<dbReference type="PROSITE" id="PS50293">
    <property type="entry name" value="TPR_REGION"/>
    <property type="match status" value="1"/>
</dbReference>
<evidence type="ECO:0000259" key="13">
    <source>
        <dbReference type="PROSITE" id="PS50109"/>
    </source>
</evidence>
<evidence type="ECO:0000256" key="8">
    <source>
        <dbReference type="ARBA" id="ARBA00023012"/>
    </source>
</evidence>
<dbReference type="Pfam" id="PF07730">
    <property type="entry name" value="HisKA_3"/>
    <property type="match status" value="1"/>
</dbReference>
<dbReference type="PROSITE" id="PS50109">
    <property type="entry name" value="HIS_KIN"/>
    <property type="match status" value="1"/>
</dbReference>
<sequence length="631" mass="73076">MKTRYSSLFLCILFSFFFDVDAQESYNKKLELLHEKITENQYSQLDSMKFYIEEIKKILKPKDSVWLSRYHSVLGVYYQQKGEYDKAKEQQFKALKIGENINNLLLKAKANQRLGVIYKNLGDFDVSMDYFFKARDLSYQNKDTVTGVIANLMIGQNYWKLKKYKEALKVINNSVEIAESKNLNNDVLYSVYLEKGNMLLKFGKLDESLKFYIKTEKLINKTKHQEGIAIVYSNIGAIYFYKGNFNKAINYYKKSLRLAQEYQDKVTIGIAKMNIGEALYNMNQFNKSNKILNESLTLFKGLKDKLMLVDNYSYLYELETRRNNPKKALAYFKLKSVYKDSILNENNLNKISSLEVKYETAEKEKQITEQKLELQTQKTTIASQRTTQLLLVAGLGFLILVGLLFYNRNKAKQKQALQQAILEEKEKGFEAVLKASEDERKKISKDLHDGIGQEMAALKMAINHVRDNEKDKNQKEALDKIYNNCSKSADEIRNISHQMMPRTLLESGLIEAIADLLKSTFNYSDIHHKFEYFEINERFDERIEISLYRVAQELVTNIVKHSKATEVNVLLYKQENKLILLVEDNGVGMNNDNKKGHGVLNIKSRIDMINGTINYKPSSKSGTSATIIIPL</sequence>
<dbReference type="InterPro" id="IPR050482">
    <property type="entry name" value="Sensor_HK_TwoCompSys"/>
</dbReference>
<feature type="chain" id="PRO_5015430768" description="histidine kinase" evidence="12">
    <location>
        <begin position="23"/>
        <end position="631"/>
    </location>
</feature>
<dbReference type="Pfam" id="PF02518">
    <property type="entry name" value="HATPase_c"/>
    <property type="match status" value="1"/>
</dbReference>
<keyword evidence="4" id="KW-0808">Transferase</keyword>
<keyword evidence="11" id="KW-0472">Membrane</keyword>
<reference evidence="14 15" key="1">
    <citation type="submission" date="2016-12" db="EMBL/GenBank/DDBJ databases">
        <title>Trade-off between light-utilization and light-protection in marine flavobacteria.</title>
        <authorList>
            <person name="Kumagai Y."/>
            <person name="Yoshizawa S."/>
            <person name="Kogure K."/>
            <person name="Iwasaki W."/>
        </authorList>
    </citation>
    <scope>NUCLEOTIDE SEQUENCE [LARGE SCALE GENOMIC DNA]</scope>
    <source>
        <strain evidence="14 15">NBRC 108759</strain>
    </source>
</reference>
<evidence type="ECO:0000256" key="10">
    <source>
        <dbReference type="SAM" id="Coils"/>
    </source>
</evidence>
<dbReference type="EC" id="2.7.13.3" evidence="2"/>
<dbReference type="InterPro" id="IPR036890">
    <property type="entry name" value="HATPase_C_sf"/>
</dbReference>
<dbReference type="Gene3D" id="1.20.5.1930">
    <property type="match status" value="1"/>
</dbReference>
<evidence type="ECO:0000256" key="2">
    <source>
        <dbReference type="ARBA" id="ARBA00012438"/>
    </source>
</evidence>
<evidence type="ECO:0000256" key="9">
    <source>
        <dbReference type="PROSITE-ProRule" id="PRU00339"/>
    </source>
</evidence>
<organism evidence="14 15">
    <name type="scientific">Polaribacter porphyrae</name>
    <dbReference type="NCBI Taxonomy" id="1137780"/>
    <lineage>
        <taxon>Bacteria</taxon>
        <taxon>Pseudomonadati</taxon>
        <taxon>Bacteroidota</taxon>
        <taxon>Flavobacteriia</taxon>
        <taxon>Flavobacteriales</taxon>
        <taxon>Flavobacteriaceae</taxon>
    </lineage>
</organism>
<name>A0A2S7WM44_9FLAO</name>
<proteinExistence type="predicted"/>
<keyword evidence="15" id="KW-1185">Reference proteome</keyword>
<keyword evidence="12" id="KW-0732">Signal</keyword>
<evidence type="ECO:0000256" key="6">
    <source>
        <dbReference type="ARBA" id="ARBA00022777"/>
    </source>
</evidence>
<feature type="signal peptide" evidence="12">
    <location>
        <begin position="1"/>
        <end position="22"/>
    </location>
</feature>
<evidence type="ECO:0000313" key="15">
    <source>
        <dbReference type="Proteomes" id="UP000238882"/>
    </source>
</evidence>
<keyword evidence="9" id="KW-0802">TPR repeat</keyword>
<keyword evidence="10" id="KW-0175">Coiled coil</keyword>
<feature type="repeat" description="TPR" evidence="9">
    <location>
        <begin position="229"/>
        <end position="262"/>
    </location>
</feature>
<evidence type="ECO:0000256" key="1">
    <source>
        <dbReference type="ARBA" id="ARBA00000085"/>
    </source>
</evidence>
<dbReference type="PANTHER" id="PTHR24421:SF10">
    <property type="entry name" value="NITRATE_NITRITE SENSOR PROTEIN NARQ"/>
    <property type="match status" value="1"/>
</dbReference>
<dbReference type="AlphaFoldDB" id="A0A2S7WM44"/>
<keyword evidence="6" id="KW-0418">Kinase</keyword>
<dbReference type="Pfam" id="PF13181">
    <property type="entry name" value="TPR_8"/>
    <property type="match status" value="2"/>
</dbReference>
<dbReference type="SMART" id="SM00028">
    <property type="entry name" value="TPR"/>
    <property type="match status" value="6"/>
</dbReference>
<keyword evidence="3" id="KW-0597">Phosphoprotein</keyword>
<evidence type="ECO:0000313" key="14">
    <source>
        <dbReference type="EMBL" id="PQJ78670.1"/>
    </source>
</evidence>
<protein>
    <recommendedName>
        <fullName evidence="2">histidine kinase</fullName>
        <ecNumber evidence="2">2.7.13.3</ecNumber>
    </recommendedName>
</protein>
<comment type="caution">
    <text evidence="14">The sequence shown here is derived from an EMBL/GenBank/DDBJ whole genome shotgun (WGS) entry which is preliminary data.</text>
</comment>
<dbReference type="GO" id="GO:0046983">
    <property type="term" value="F:protein dimerization activity"/>
    <property type="evidence" value="ECO:0007669"/>
    <property type="project" value="InterPro"/>
</dbReference>
<evidence type="ECO:0000256" key="11">
    <source>
        <dbReference type="SAM" id="Phobius"/>
    </source>
</evidence>
<dbReference type="RefSeq" id="WP_105015262.1">
    <property type="nucleotide sequence ID" value="NZ_MSCN01000001.1"/>
</dbReference>
<dbReference type="InterPro" id="IPR005467">
    <property type="entry name" value="His_kinase_dom"/>
</dbReference>
<dbReference type="PANTHER" id="PTHR24421">
    <property type="entry name" value="NITRATE/NITRITE SENSOR PROTEIN NARX-RELATED"/>
    <property type="match status" value="1"/>
</dbReference>
<feature type="domain" description="Histidine kinase" evidence="13">
    <location>
        <begin position="446"/>
        <end position="631"/>
    </location>
</feature>
<dbReference type="InterPro" id="IPR011712">
    <property type="entry name" value="Sig_transdc_His_kin_sub3_dim/P"/>
</dbReference>
<evidence type="ECO:0000256" key="5">
    <source>
        <dbReference type="ARBA" id="ARBA00022741"/>
    </source>
</evidence>
<accession>A0A2S7WM44</accession>
<dbReference type="Pfam" id="PF13424">
    <property type="entry name" value="TPR_12"/>
    <property type="match status" value="1"/>
</dbReference>
<dbReference type="InterPro" id="IPR011990">
    <property type="entry name" value="TPR-like_helical_dom_sf"/>
</dbReference>
<evidence type="ECO:0000256" key="12">
    <source>
        <dbReference type="SAM" id="SignalP"/>
    </source>
</evidence>